<evidence type="ECO:0000256" key="1">
    <source>
        <dbReference type="SAM" id="Phobius"/>
    </source>
</evidence>
<gene>
    <name evidence="2" type="ORF">RIMI_LOCUS1679196</name>
</gene>
<name>A0ABN9KSF0_9NEOB</name>
<feature type="transmembrane region" description="Helical" evidence="1">
    <location>
        <begin position="114"/>
        <end position="133"/>
    </location>
</feature>
<evidence type="ECO:0008006" key="4">
    <source>
        <dbReference type="Google" id="ProtNLM"/>
    </source>
</evidence>
<evidence type="ECO:0000313" key="2">
    <source>
        <dbReference type="EMBL" id="CAJ0922098.1"/>
    </source>
</evidence>
<reference evidence="2" key="1">
    <citation type="submission" date="2023-07" db="EMBL/GenBank/DDBJ databases">
        <authorList>
            <person name="Stuckert A."/>
        </authorList>
    </citation>
    <scope>NUCLEOTIDE SEQUENCE</scope>
</reference>
<keyword evidence="3" id="KW-1185">Reference proteome</keyword>
<keyword evidence="1" id="KW-0812">Transmembrane</keyword>
<dbReference type="SUPFAM" id="SSF56672">
    <property type="entry name" value="DNA/RNA polymerases"/>
    <property type="match status" value="1"/>
</dbReference>
<organism evidence="2 3">
    <name type="scientific">Ranitomeya imitator</name>
    <name type="common">mimic poison frog</name>
    <dbReference type="NCBI Taxonomy" id="111125"/>
    <lineage>
        <taxon>Eukaryota</taxon>
        <taxon>Metazoa</taxon>
        <taxon>Chordata</taxon>
        <taxon>Craniata</taxon>
        <taxon>Vertebrata</taxon>
        <taxon>Euteleostomi</taxon>
        <taxon>Amphibia</taxon>
        <taxon>Batrachia</taxon>
        <taxon>Anura</taxon>
        <taxon>Neobatrachia</taxon>
        <taxon>Hyloidea</taxon>
        <taxon>Dendrobatidae</taxon>
        <taxon>Dendrobatinae</taxon>
        <taxon>Ranitomeya</taxon>
    </lineage>
</organism>
<dbReference type="InterPro" id="IPR052055">
    <property type="entry name" value="Hepadnavirus_pol/RT"/>
</dbReference>
<sequence>MTGEYDPSPRTPSQSDSHYSGILHYLDNFLSSGPPGSQNCMHLLNKSMSMCQYFGIPIALEKMVLPTHSLDFLGITLDSSKMECRLPEKKILKLRNALSGFLFKKKITLKKLQSLLGLLNFALLIIPICRAFSRRLHDATKGLLSPGSHIRVCLDLKEDVKIWLDFLSTFNSRSCWQSLFILADFLPFIFSTHTSIGYGILFSSYWSVHHWPESWVADH</sequence>
<dbReference type="PANTHER" id="PTHR33050">
    <property type="entry name" value="REVERSE TRANSCRIPTASE DOMAIN-CONTAINING PROTEIN"/>
    <property type="match status" value="1"/>
</dbReference>
<protein>
    <recommendedName>
        <fullName evidence="4">Reverse transcriptase</fullName>
    </recommendedName>
</protein>
<dbReference type="PANTHER" id="PTHR33050:SF8">
    <property type="entry name" value="REVERSE TRANSCRIPTASE DOMAIN-CONTAINING PROTEIN"/>
    <property type="match status" value="1"/>
</dbReference>
<dbReference type="EMBL" id="CAUEEQ010002221">
    <property type="protein sequence ID" value="CAJ0922098.1"/>
    <property type="molecule type" value="Genomic_DNA"/>
</dbReference>
<proteinExistence type="predicted"/>
<dbReference type="Proteomes" id="UP001176940">
    <property type="component" value="Unassembled WGS sequence"/>
</dbReference>
<feature type="transmembrane region" description="Helical" evidence="1">
    <location>
        <begin position="179"/>
        <end position="201"/>
    </location>
</feature>
<dbReference type="InterPro" id="IPR043502">
    <property type="entry name" value="DNA/RNA_pol_sf"/>
</dbReference>
<keyword evidence="1" id="KW-1133">Transmembrane helix</keyword>
<feature type="non-terminal residue" evidence="2">
    <location>
        <position position="219"/>
    </location>
</feature>
<evidence type="ECO:0000313" key="3">
    <source>
        <dbReference type="Proteomes" id="UP001176940"/>
    </source>
</evidence>
<comment type="caution">
    <text evidence="2">The sequence shown here is derived from an EMBL/GenBank/DDBJ whole genome shotgun (WGS) entry which is preliminary data.</text>
</comment>
<keyword evidence="1" id="KW-0472">Membrane</keyword>
<accession>A0ABN9KSF0</accession>